<feature type="transmembrane region" description="Helical" evidence="7">
    <location>
        <begin position="295"/>
        <end position="317"/>
    </location>
</feature>
<evidence type="ECO:0000256" key="1">
    <source>
        <dbReference type="ARBA" id="ARBA00004651"/>
    </source>
</evidence>
<dbReference type="Pfam" id="PF05977">
    <property type="entry name" value="MFS_3"/>
    <property type="match status" value="1"/>
</dbReference>
<evidence type="ECO:0000259" key="8">
    <source>
        <dbReference type="PROSITE" id="PS50850"/>
    </source>
</evidence>
<evidence type="ECO:0000313" key="9">
    <source>
        <dbReference type="EMBL" id="OPC77786.1"/>
    </source>
</evidence>
<keyword evidence="4 7" id="KW-0812">Transmembrane</keyword>
<proteinExistence type="predicted"/>
<feature type="transmembrane region" description="Helical" evidence="7">
    <location>
        <begin position="91"/>
        <end position="113"/>
    </location>
</feature>
<dbReference type="SUPFAM" id="SSF103473">
    <property type="entry name" value="MFS general substrate transporter"/>
    <property type="match status" value="1"/>
</dbReference>
<comment type="caution">
    <text evidence="9">The sequence shown here is derived from an EMBL/GenBank/DDBJ whole genome shotgun (WGS) entry which is preliminary data.</text>
</comment>
<feature type="transmembrane region" description="Helical" evidence="7">
    <location>
        <begin position="230"/>
        <end position="249"/>
    </location>
</feature>
<evidence type="ECO:0000256" key="5">
    <source>
        <dbReference type="ARBA" id="ARBA00022989"/>
    </source>
</evidence>
<dbReference type="PROSITE" id="PS50850">
    <property type="entry name" value="MFS"/>
    <property type="match status" value="1"/>
</dbReference>
<evidence type="ECO:0000256" key="3">
    <source>
        <dbReference type="ARBA" id="ARBA00022475"/>
    </source>
</evidence>
<evidence type="ECO:0000256" key="6">
    <source>
        <dbReference type="ARBA" id="ARBA00023136"/>
    </source>
</evidence>
<dbReference type="eggNOG" id="COG2814">
    <property type="taxonomic scope" value="Bacteria"/>
</dbReference>
<evidence type="ECO:0000313" key="10">
    <source>
        <dbReference type="Proteomes" id="UP000190037"/>
    </source>
</evidence>
<dbReference type="PANTHER" id="PTHR23513">
    <property type="entry name" value="INTEGRAL MEMBRANE EFFLUX PROTEIN-RELATED"/>
    <property type="match status" value="1"/>
</dbReference>
<dbReference type="OrthoDB" id="145388at2"/>
<evidence type="ECO:0000256" key="2">
    <source>
        <dbReference type="ARBA" id="ARBA00022448"/>
    </source>
</evidence>
<keyword evidence="5 7" id="KW-1133">Transmembrane helix</keyword>
<evidence type="ECO:0000256" key="7">
    <source>
        <dbReference type="SAM" id="Phobius"/>
    </source>
</evidence>
<dbReference type="PANTHER" id="PTHR23513:SF6">
    <property type="entry name" value="MAJOR FACILITATOR SUPERFAMILY ASSOCIATED DOMAIN-CONTAINING PROTEIN"/>
    <property type="match status" value="1"/>
</dbReference>
<feature type="transmembrane region" description="Helical" evidence="7">
    <location>
        <begin position="145"/>
        <end position="168"/>
    </location>
</feature>
<dbReference type="InterPro" id="IPR010290">
    <property type="entry name" value="TM_effector"/>
</dbReference>
<gene>
    <name evidence="9" type="ORF">B4N89_36500</name>
</gene>
<keyword evidence="10" id="KW-1185">Reference proteome</keyword>
<feature type="transmembrane region" description="Helical" evidence="7">
    <location>
        <begin position="270"/>
        <end position="289"/>
    </location>
</feature>
<dbReference type="InterPro" id="IPR036259">
    <property type="entry name" value="MFS_trans_sf"/>
</dbReference>
<dbReference type="InterPro" id="IPR020846">
    <property type="entry name" value="MFS_dom"/>
</dbReference>
<dbReference type="EMBL" id="MWQN01000003">
    <property type="protein sequence ID" value="OPC77786.1"/>
    <property type="molecule type" value="Genomic_DNA"/>
</dbReference>
<keyword evidence="3" id="KW-1003">Cell membrane</keyword>
<dbReference type="GO" id="GO:0022857">
    <property type="term" value="F:transmembrane transporter activity"/>
    <property type="evidence" value="ECO:0007669"/>
    <property type="project" value="InterPro"/>
</dbReference>
<keyword evidence="2" id="KW-0813">Transport</keyword>
<dbReference type="Gene3D" id="1.20.1250.20">
    <property type="entry name" value="MFS general substrate transporter like domains"/>
    <property type="match status" value="1"/>
</dbReference>
<dbReference type="CDD" id="cd06173">
    <property type="entry name" value="MFS_MefA_like"/>
    <property type="match status" value="1"/>
</dbReference>
<feature type="transmembrane region" description="Helical" evidence="7">
    <location>
        <begin position="174"/>
        <end position="194"/>
    </location>
</feature>
<keyword evidence="6 7" id="KW-0472">Membrane</keyword>
<name>A0A1T3NLS9_9ACTN</name>
<reference evidence="9 10" key="1">
    <citation type="submission" date="2017-03" db="EMBL/GenBank/DDBJ databases">
        <title>Draft genome sequence of Streptomyces scabrisporus NF3, endophyte isolated from Amphipterygium adstringens.</title>
        <authorList>
            <person name="Vazquez M."/>
            <person name="Ceapa C.D."/>
            <person name="Rodriguez Luna D."/>
            <person name="Sanchez Esquivel S."/>
        </authorList>
    </citation>
    <scope>NUCLEOTIDE SEQUENCE [LARGE SCALE GENOMIC DNA]</scope>
    <source>
        <strain evidence="9 10">NF3</strain>
    </source>
</reference>
<comment type="subcellular location">
    <subcellularLocation>
        <location evidence="1">Cell membrane</location>
        <topology evidence="1">Multi-pass membrane protein</topology>
    </subcellularLocation>
</comment>
<feature type="transmembrane region" description="Helical" evidence="7">
    <location>
        <begin position="206"/>
        <end position="224"/>
    </location>
</feature>
<accession>A0A1T3NLS9</accession>
<evidence type="ECO:0000256" key="4">
    <source>
        <dbReference type="ARBA" id="ARBA00022692"/>
    </source>
</evidence>
<feature type="domain" description="Major facilitator superfamily (MFS) profile" evidence="8">
    <location>
        <begin position="142"/>
        <end position="347"/>
    </location>
</feature>
<protein>
    <recommendedName>
        <fullName evidence="8">Major facilitator superfamily (MFS) profile domain-containing protein</fullName>
    </recommendedName>
</protein>
<dbReference type="GO" id="GO:0005886">
    <property type="term" value="C:plasma membrane"/>
    <property type="evidence" value="ECO:0007669"/>
    <property type="project" value="UniProtKB-SubCell"/>
</dbReference>
<dbReference type="STRING" id="159449.B4N89_36500"/>
<sequence length="347" mass="35395">MWQVDLVRAAVVLGFAAWVLLASPPLVVPALLAFVLGCGETVFVNASTSALPDVVRPEQLEAANGRLEGGLIVGGHFVGPLLGSALFVVGAGYPFAVDGVSFVLAAALVAALGRSSASTPSPRRPVAADIREGVRWTWTHRGIRLLAIVAAVASMAFYLAVTMLVLLLTKTLGASPVAYGMVLASGAVGGALAGVTSGRLRNRLGLTARIGLSFFLMGASLLGLGVGSSVALAAVLYAAASFGVVTWNVQVVSLRQRVVPRRLLGRVNSCYLLLSRLGILVGAGLSGWLGSAFSVRAPAVLGGVVLLASLVVVPGLASLEAVRSRPAGLDVAADPDPDPVDDPTLPR</sequence>
<dbReference type="Proteomes" id="UP000190037">
    <property type="component" value="Unassembled WGS sequence"/>
</dbReference>
<dbReference type="AlphaFoldDB" id="A0A1T3NLS9"/>
<organism evidence="9 10">
    <name type="scientific">Embleya scabrispora</name>
    <dbReference type="NCBI Taxonomy" id="159449"/>
    <lineage>
        <taxon>Bacteria</taxon>
        <taxon>Bacillati</taxon>
        <taxon>Actinomycetota</taxon>
        <taxon>Actinomycetes</taxon>
        <taxon>Kitasatosporales</taxon>
        <taxon>Streptomycetaceae</taxon>
        <taxon>Embleya</taxon>
    </lineage>
</organism>